<evidence type="ECO:0000313" key="3">
    <source>
        <dbReference type="EMBL" id="OCB86972.1"/>
    </source>
</evidence>
<dbReference type="EMBL" id="LNZH02000197">
    <property type="protein sequence ID" value="OCB86972.1"/>
    <property type="molecule type" value="Genomic_DNA"/>
</dbReference>
<keyword evidence="4" id="KW-1185">Reference proteome</keyword>
<feature type="transmembrane region" description="Helical" evidence="1">
    <location>
        <begin position="195"/>
        <end position="216"/>
    </location>
</feature>
<dbReference type="Pfam" id="PF20151">
    <property type="entry name" value="DUF6533"/>
    <property type="match status" value="1"/>
</dbReference>
<evidence type="ECO:0000259" key="2">
    <source>
        <dbReference type="Pfam" id="PF20151"/>
    </source>
</evidence>
<feature type="transmembrane region" description="Helical" evidence="1">
    <location>
        <begin position="149"/>
        <end position="172"/>
    </location>
</feature>
<keyword evidence="1" id="KW-0472">Membrane</keyword>
<feature type="transmembrane region" description="Helical" evidence="1">
    <location>
        <begin position="20"/>
        <end position="43"/>
    </location>
</feature>
<dbReference type="OrthoDB" id="3251775at2759"/>
<gene>
    <name evidence="3" type="ORF">A7U60_g5944</name>
</gene>
<sequence length="336" mass="38139">MSDQPTPLTIERLYALRYLTIAGLTVLIYDALLTFTEELRFIWLPILKKTKRKGIRKLAIPRPIILYLIARYCMLLIGLLYLHDLIPSRDLTINWSFCLLLETEWFLSRCQGSAVFIFCIDVIVEVLSCGVVLHQLFQLWQFSRIISRIVLVSFFFSKVVLFAFAASAIVLIKKYITFVSVGNVRSCGITGSSRLFLGVWITCVTFDVFAFALLLLNALSKPRSESQRLLNILYEDGIIFFLTIFTMRSMNLIISAAAPPSLIILGIVFSASMVSTVVSRSFLRLQKRLDRDPTKLLYNGDETFFEDDDGGYILKSTKRTNIDDSTMRSTASSSGH</sequence>
<organism evidence="3 4">
    <name type="scientific">Sanghuangporus baumii</name>
    <name type="common">Phellinus baumii</name>
    <dbReference type="NCBI Taxonomy" id="108892"/>
    <lineage>
        <taxon>Eukaryota</taxon>
        <taxon>Fungi</taxon>
        <taxon>Dikarya</taxon>
        <taxon>Basidiomycota</taxon>
        <taxon>Agaricomycotina</taxon>
        <taxon>Agaricomycetes</taxon>
        <taxon>Hymenochaetales</taxon>
        <taxon>Hymenochaetaceae</taxon>
        <taxon>Sanghuangporus</taxon>
    </lineage>
</organism>
<comment type="caution">
    <text evidence="3">The sequence shown here is derived from an EMBL/GenBank/DDBJ whole genome shotgun (WGS) entry which is preliminary data.</text>
</comment>
<feature type="transmembrane region" description="Helical" evidence="1">
    <location>
        <begin position="114"/>
        <end position="137"/>
    </location>
</feature>
<feature type="transmembrane region" description="Helical" evidence="1">
    <location>
        <begin position="64"/>
        <end position="82"/>
    </location>
</feature>
<evidence type="ECO:0000313" key="4">
    <source>
        <dbReference type="Proteomes" id="UP000757232"/>
    </source>
</evidence>
<keyword evidence="1" id="KW-0812">Transmembrane</keyword>
<dbReference type="AlphaFoldDB" id="A0A9Q5N2R9"/>
<protein>
    <recommendedName>
        <fullName evidence="2">DUF6533 domain-containing protein</fullName>
    </recommendedName>
</protein>
<reference evidence="3" key="1">
    <citation type="submission" date="2016-06" db="EMBL/GenBank/DDBJ databases">
        <title>Draft Genome sequence of the fungus Inonotus baumii.</title>
        <authorList>
            <person name="Zhu H."/>
            <person name="Lin W."/>
        </authorList>
    </citation>
    <scope>NUCLEOTIDE SEQUENCE</scope>
    <source>
        <strain evidence="3">821</strain>
    </source>
</reference>
<dbReference type="Proteomes" id="UP000757232">
    <property type="component" value="Unassembled WGS sequence"/>
</dbReference>
<evidence type="ECO:0000256" key="1">
    <source>
        <dbReference type="SAM" id="Phobius"/>
    </source>
</evidence>
<feature type="domain" description="DUF6533" evidence="2">
    <location>
        <begin position="18"/>
        <end position="76"/>
    </location>
</feature>
<keyword evidence="1" id="KW-1133">Transmembrane helix</keyword>
<accession>A0A9Q5N2R9</accession>
<feature type="transmembrane region" description="Helical" evidence="1">
    <location>
        <begin position="263"/>
        <end position="283"/>
    </location>
</feature>
<dbReference type="InterPro" id="IPR045340">
    <property type="entry name" value="DUF6533"/>
</dbReference>
<proteinExistence type="predicted"/>
<name>A0A9Q5N2R9_SANBA</name>